<name>A0A8J6APU7_9EUKA</name>
<accession>A0A8J6APU7</accession>
<reference evidence="2" key="1">
    <citation type="submission" date="2021-05" db="EMBL/GenBank/DDBJ databases">
        <title>A free-living protist that lacks canonical eukaryotic 1 DNA replication and segregation systems.</title>
        <authorList>
            <person name="Salas-Leiva D.E."/>
            <person name="Tromer E.C."/>
            <person name="Curtis B.A."/>
            <person name="Jerlstrom-Hultqvist J."/>
            <person name="Kolisko M."/>
            <person name="Yi Z."/>
            <person name="Salas-Leiva J.S."/>
            <person name="Gallot-Lavallee L."/>
            <person name="Kops G.J.P.L."/>
            <person name="Archibald J.M."/>
            <person name="Simpson A.G.B."/>
            <person name="Roger A.J."/>
        </authorList>
    </citation>
    <scope>NUCLEOTIDE SEQUENCE</scope>
    <source>
        <strain evidence="2">BICM</strain>
    </source>
</reference>
<dbReference type="Proteomes" id="UP000717585">
    <property type="component" value="Unassembled WGS sequence"/>
</dbReference>
<evidence type="ECO:0000256" key="1">
    <source>
        <dbReference type="SAM" id="MobiDB-lite"/>
    </source>
</evidence>
<gene>
    <name evidence="2" type="ORF">J8273_7862</name>
</gene>
<feature type="region of interest" description="Disordered" evidence="1">
    <location>
        <begin position="27"/>
        <end position="47"/>
    </location>
</feature>
<keyword evidence="3" id="KW-1185">Reference proteome</keyword>
<organism evidence="2 3">
    <name type="scientific">Carpediemonas membranifera</name>
    <dbReference type="NCBI Taxonomy" id="201153"/>
    <lineage>
        <taxon>Eukaryota</taxon>
        <taxon>Metamonada</taxon>
        <taxon>Carpediemonas-like organisms</taxon>
        <taxon>Carpediemonas</taxon>
    </lineage>
</organism>
<feature type="compositionally biased region" description="Basic and acidic residues" evidence="1">
    <location>
        <begin position="78"/>
        <end position="89"/>
    </location>
</feature>
<dbReference type="AlphaFoldDB" id="A0A8J6APU7"/>
<proteinExistence type="predicted"/>
<feature type="region of interest" description="Disordered" evidence="1">
    <location>
        <begin position="78"/>
        <end position="103"/>
    </location>
</feature>
<evidence type="ECO:0000313" key="2">
    <source>
        <dbReference type="EMBL" id="KAG9390511.1"/>
    </source>
</evidence>
<sequence>MPSPCISWKASESIELPASIISFQGSSASSIPQNTRNQHHTTQSVFTTSYNRFPPLVSLTTDEDDEDDDVMSFRRRQWTTDERVTDEHRRERRQQRSTQTMDDRRRIFSCRPTTESTKARWYRRGLKWVSGGSVPRRIRIVESKV</sequence>
<evidence type="ECO:0000313" key="3">
    <source>
        <dbReference type="Proteomes" id="UP000717585"/>
    </source>
</evidence>
<dbReference type="EMBL" id="JAHDYR010000064">
    <property type="protein sequence ID" value="KAG9390511.1"/>
    <property type="molecule type" value="Genomic_DNA"/>
</dbReference>
<protein>
    <submittedName>
        <fullName evidence="2">Uncharacterized protein</fullName>
    </submittedName>
</protein>
<comment type="caution">
    <text evidence="2">The sequence shown here is derived from an EMBL/GenBank/DDBJ whole genome shotgun (WGS) entry which is preliminary data.</text>
</comment>
<feature type="compositionally biased region" description="Polar residues" evidence="1">
    <location>
        <begin position="32"/>
        <end position="47"/>
    </location>
</feature>